<evidence type="ECO:0000313" key="2">
    <source>
        <dbReference type="Proteomes" id="UP000283850"/>
    </source>
</evidence>
<dbReference type="Proteomes" id="UP000283850">
    <property type="component" value="Unassembled WGS sequence"/>
</dbReference>
<dbReference type="AlphaFoldDB" id="A0A412XV73"/>
<accession>A0A412XV73</accession>
<comment type="caution">
    <text evidence="1">The sequence shown here is derived from an EMBL/GenBank/DDBJ whole genome shotgun (WGS) entry which is preliminary data.</text>
</comment>
<proteinExistence type="predicted"/>
<sequence length="99" mass="11577">MKRFKVGDKIHFDGERNAYTVRACDSRYLICTKPFNPKKTVLYTIVDLQEKVRGTENLVFGMGFETDEHCQEALQRLQSGETEISYRNRVGLKFKIIKK</sequence>
<evidence type="ECO:0000313" key="1">
    <source>
        <dbReference type="EMBL" id="RGV48989.1"/>
    </source>
</evidence>
<organism evidence="1 2">
    <name type="scientific">Bacteroides intestinalis</name>
    <dbReference type="NCBI Taxonomy" id="329854"/>
    <lineage>
        <taxon>Bacteria</taxon>
        <taxon>Pseudomonadati</taxon>
        <taxon>Bacteroidota</taxon>
        <taxon>Bacteroidia</taxon>
        <taxon>Bacteroidales</taxon>
        <taxon>Bacteroidaceae</taxon>
        <taxon>Bacteroides</taxon>
    </lineage>
</organism>
<reference evidence="1 2" key="1">
    <citation type="submission" date="2018-08" db="EMBL/GenBank/DDBJ databases">
        <title>A genome reference for cultivated species of the human gut microbiota.</title>
        <authorList>
            <person name="Zou Y."/>
            <person name="Xue W."/>
            <person name="Luo G."/>
        </authorList>
    </citation>
    <scope>NUCLEOTIDE SEQUENCE [LARGE SCALE GENOMIC DNA]</scope>
    <source>
        <strain evidence="1 2">AF14-32</strain>
    </source>
</reference>
<dbReference type="RefSeq" id="WP_118487283.1">
    <property type="nucleotide sequence ID" value="NZ_QRZF01000020.1"/>
</dbReference>
<name>A0A412XV73_9BACE</name>
<dbReference type="EMBL" id="QRZF01000020">
    <property type="protein sequence ID" value="RGV48989.1"/>
    <property type="molecule type" value="Genomic_DNA"/>
</dbReference>
<protein>
    <submittedName>
        <fullName evidence="1">Uncharacterized protein</fullName>
    </submittedName>
</protein>
<gene>
    <name evidence="1" type="ORF">DWW10_20765</name>
</gene>